<organism evidence="1 2">
    <name type="scientific">Hymenobacter oligotrophus</name>
    <dbReference type="NCBI Taxonomy" id="2319843"/>
    <lineage>
        <taxon>Bacteria</taxon>
        <taxon>Pseudomonadati</taxon>
        <taxon>Bacteroidota</taxon>
        <taxon>Cytophagia</taxon>
        <taxon>Cytophagales</taxon>
        <taxon>Hymenobacteraceae</taxon>
        <taxon>Hymenobacter</taxon>
    </lineage>
</organism>
<evidence type="ECO:0000313" key="2">
    <source>
        <dbReference type="Proteomes" id="UP000262802"/>
    </source>
</evidence>
<protein>
    <submittedName>
        <fullName evidence="1">DUF1905 domain-containing protein</fullName>
    </submittedName>
</protein>
<evidence type="ECO:0000313" key="1">
    <source>
        <dbReference type="EMBL" id="AYA37539.1"/>
    </source>
</evidence>
<dbReference type="InterPro" id="IPR015018">
    <property type="entry name" value="DUF1905"/>
</dbReference>
<dbReference type="RefSeq" id="WP_119445106.1">
    <property type="nucleotide sequence ID" value="NZ_CP032317.1"/>
</dbReference>
<sequence length="166" mass="18318">MQPTFSFRARLQPNGLGFMPMLILIVPEEVVEGLGGKSIKRVVGTLNGFAIRRGLLPMRTGERYLMVSKALLKQANLQVGAEVDISLTADPDPNHVDLPEEFAEGLAEWPEAEQAFARLTPGRQRNLAHYIGTAKRPETRMQRVLGVLHQLATGGNPFRPPQNQIA</sequence>
<dbReference type="SUPFAM" id="SSF141694">
    <property type="entry name" value="AF2212/PG0164-like"/>
    <property type="match status" value="1"/>
</dbReference>
<name>A0A3B7R9Q7_9BACT</name>
<accession>A0A3B7R9Q7</accession>
<proteinExistence type="predicted"/>
<reference evidence="1 2" key="1">
    <citation type="submission" date="2018-09" db="EMBL/GenBank/DDBJ databases">
        <title>Hymenobacter medium sp. nov., isolated from R2A medium.</title>
        <authorList>
            <person name="Yingchao G."/>
        </authorList>
    </citation>
    <scope>NUCLEOTIDE SEQUENCE [LARGE SCALE GENOMIC DNA]</scope>
    <source>
        <strain evidence="2">sh-6</strain>
    </source>
</reference>
<dbReference type="Proteomes" id="UP000262802">
    <property type="component" value="Chromosome"/>
</dbReference>
<gene>
    <name evidence="1" type="ORF">D3Y59_11065</name>
</gene>
<keyword evidence="2" id="KW-1185">Reference proteome</keyword>
<dbReference type="Pfam" id="PF08922">
    <property type="entry name" value="DUF1905"/>
    <property type="match status" value="1"/>
</dbReference>
<dbReference type="Gene3D" id="2.40.30.100">
    <property type="entry name" value="AF2212/PG0164-like"/>
    <property type="match status" value="1"/>
</dbReference>
<dbReference type="EMBL" id="CP032317">
    <property type="protein sequence ID" value="AYA37539.1"/>
    <property type="molecule type" value="Genomic_DNA"/>
</dbReference>
<dbReference type="InterPro" id="IPR037079">
    <property type="entry name" value="AF2212/PG0164-like_sf"/>
</dbReference>
<dbReference type="Pfam" id="PF13376">
    <property type="entry name" value="OmdA"/>
    <property type="match status" value="1"/>
</dbReference>
<dbReference type="KEGG" id="hyh:D3Y59_11065"/>
<dbReference type="AlphaFoldDB" id="A0A3B7R9Q7"/>
<dbReference type="OrthoDB" id="883381at2"/>